<accession>A0A1H9GD22</accession>
<proteinExistence type="predicted"/>
<keyword evidence="2" id="KW-1185">Reference proteome</keyword>
<dbReference type="STRING" id="355243.SAMN03080615_01615"/>
<protein>
    <submittedName>
        <fullName evidence="1">Uncharacterized protein</fullName>
    </submittedName>
</protein>
<dbReference type="EMBL" id="FOGB01000004">
    <property type="protein sequence ID" value="SEQ48011.1"/>
    <property type="molecule type" value="Genomic_DNA"/>
</dbReference>
<dbReference type="RefSeq" id="WP_175483473.1">
    <property type="nucleotide sequence ID" value="NZ_AP025284.1"/>
</dbReference>
<evidence type="ECO:0000313" key="2">
    <source>
        <dbReference type="Proteomes" id="UP000198749"/>
    </source>
</evidence>
<evidence type="ECO:0000313" key="1">
    <source>
        <dbReference type="EMBL" id="SEQ48011.1"/>
    </source>
</evidence>
<name>A0A1H9GD22_9GAMM</name>
<dbReference type="AlphaFoldDB" id="A0A1H9GD22"/>
<reference evidence="2" key="1">
    <citation type="submission" date="2016-10" db="EMBL/GenBank/DDBJ databases">
        <authorList>
            <person name="Varghese N."/>
            <person name="Submissions S."/>
        </authorList>
    </citation>
    <scope>NUCLEOTIDE SEQUENCE [LARGE SCALE GENOMIC DNA]</scope>
    <source>
        <strain evidence="2">DSM 18887</strain>
    </source>
</reference>
<gene>
    <name evidence="1" type="ORF">SAMN03080615_01615</name>
</gene>
<organism evidence="1 2">
    <name type="scientific">Amphritea atlantica</name>
    <dbReference type="NCBI Taxonomy" id="355243"/>
    <lineage>
        <taxon>Bacteria</taxon>
        <taxon>Pseudomonadati</taxon>
        <taxon>Pseudomonadota</taxon>
        <taxon>Gammaproteobacteria</taxon>
        <taxon>Oceanospirillales</taxon>
        <taxon>Oceanospirillaceae</taxon>
        <taxon>Amphritea</taxon>
    </lineage>
</organism>
<dbReference type="Proteomes" id="UP000198749">
    <property type="component" value="Unassembled WGS sequence"/>
</dbReference>
<sequence length="57" mass="6452">MNTEVLKLAENSMASCLESYLISISDSMEFHNPHLTDQEINRAVEAVKKEIESIKLT</sequence>